<sequence>MSLKNPTSRTENLTTVSIGDFTFESGDRLADVELAYERYGPKDAPVILICHALTGNQHALGSEEEPGWWAGLIGKGAPIDTDHYQVITFNVLGGCHGSTGPASTHPQTRKQYRLNFPPVTIRDMVHSQKQALDQLGIHHVQAVTGGSLGGMQTFEWGILYPDFMDQLFILAATPYLSDYGIAFNHIGARAIKDDPAFNNGEYLSNDQLQGFEIARMAGMVTYRSRTLFQKRFDRKRRTSSSYDIQSYLDYQGDKIKGRFDANSYLYLLEAMNHHDIGRDRDGWQKAAEQYKADVFTISFEHDLLYPYDLMKHFSEKVKSGEHYHVDTDYGHDGFLVEFEEWGKWIKQKLNQKPIRN</sequence>
<evidence type="ECO:0000313" key="5">
    <source>
        <dbReference type="EMBL" id="ARI75934.1"/>
    </source>
</evidence>
<comment type="similarity">
    <text evidence="2">Belongs to the AB hydrolase superfamily. MetX family.</text>
</comment>
<dbReference type="Gene3D" id="3.40.50.1820">
    <property type="entry name" value="alpha/beta hydrolase"/>
    <property type="match status" value="1"/>
</dbReference>
<accession>A0A1W5ZRK8</accession>
<dbReference type="NCBIfam" id="NF001209">
    <property type="entry name" value="PRK00175.1"/>
    <property type="match status" value="1"/>
</dbReference>
<comment type="pathway">
    <text evidence="2">Amino-acid biosynthesis; L-methionine biosynthesis via de novo pathway; O-acetyl-L-homoserine from L-homoserine: step 1/1.</text>
</comment>
<dbReference type="AlphaFoldDB" id="A0A1W5ZRK8"/>
<dbReference type="GO" id="GO:0004414">
    <property type="term" value="F:homoserine O-acetyltransferase activity"/>
    <property type="evidence" value="ECO:0007669"/>
    <property type="project" value="UniProtKB-UniRule"/>
</dbReference>
<dbReference type="EMBL" id="CP020772">
    <property type="protein sequence ID" value="ARI75934.1"/>
    <property type="molecule type" value="Genomic_DNA"/>
</dbReference>
<comment type="catalytic activity">
    <reaction evidence="2">
        <text>L-homoserine + acetyl-CoA = O-acetyl-L-homoserine + CoA</text>
        <dbReference type="Rhea" id="RHEA:13701"/>
        <dbReference type="ChEBI" id="CHEBI:57287"/>
        <dbReference type="ChEBI" id="CHEBI:57288"/>
        <dbReference type="ChEBI" id="CHEBI:57476"/>
        <dbReference type="ChEBI" id="CHEBI:57716"/>
        <dbReference type="EC" id="2.3.1.31"/>
    </reaction>
</comment>
<evidence type="ECO:0000256" key="2">
    <source>
        <dbReference type="HAMAP-Rule" id="MF_00296"/>
    </source>
</evidence>
<proteinExistence type="inferred from homology"/>
<keyword evidence="6" id="KW-1185">Reference proteome</keyword>
<evidence type="ECO:0000256" key="1">
    <source>
        <dbReference type="ARBA" id="ARBA00022679"/>
    </source>
</evidence>
<dbReference type="Pfam" id="PF00561">
    <property type="entry name" value="Abhydrolase_1"/>
    <property type="match status" value="1"/>
</dbReference>
<feature type="active site" evidence="2 3">
    <location>
        <position position="302"/>
    </location>
</feature>
<dbReference type="UniPathway" id="UPA00051">
    <property type="reaction ID" value="UER00074"/>
</dbReference>
<dbReference type="InterPro" id="IPR008220">
    <property type="entry name" value="HAT_MetX-like"/>
</dbReference>
<dbReference type="InterPro" id="IPR029058">
    <property type="entry name" value="AB_hydrolase_fold"/>
</dbReference>
<dbReference type="EC" id="2.3.1.31" evidence="2"/>
<evidence type="ECO:0000259" key="4">
    <source>
        <dbReference type="Pfam" id="PF00561"/>
    </source>
</evidence>
<dbReference type="InterPro" id="IPR000073">
    <property type="entry name" value="AB_hydrolase_1"/>
</dbReference>
<dbReference type="GO" id="GO:0005737">
    <property type="term" value="C:cytoplasm"/>
    <property type="evidence" value="ECO:0007669"/>
    <property type="project" value="UniProtKB-SubCell"/>
</dbReference>
<comment type="caution">
    <text evidence="2">Lacks conserved residue(s) required for the propagation of feature annotation.</text>
</comment>
<feature type="binding site" evidence="2">
    <location>
        <position position="215"/>
    </location>
    <ligand>
        <name>substrate</name>
    </ligand>
</feature>
<keyword evidence="2" id="KW-0963">Cytoplasm</keyword>
<keyword evidence="2" id="KW-0486">Methionine biosynthesis</keyword>
<keyword evidence="1 2" id="KW-0808">Transferase</keyword>
<feature type="active site" evidence="2 3">
    <location>
        <position position="331"/>
    </location>
</feature>
<feature type="binding site" evidence="2">
    <location>
        <position position="332"/>
    </location>
    <ligand>
        <name>substrate</name>
    </ligand>
</feature>
<dbReference type="HAMAP" id="MF_00296">
    <property type="entry name" value="MetX_acyltransf"/>
    <property type="match status" value="1"/>
</dbReference>
<dbReference type="Proteomes" id="UP000192527">
    <property type="component" value="Chromosome"/>
</dbReference>
<feature type="domain" description="AB hydrolase-1" evidence="4">
    <location>
        <begin position="45"/>
        <end position="337"/>
    </location>
</feature>
<gene>
    <name evidence="2" type="primary">metXA</name>
    <name evidence="5" type="ORF">HM131_03420</name>
</gene>
<dbReference type="PANTHER" id="PTHR32268">
    <property type="entry name" value="HOMOSERINE O-ACETYLTRANSFERASE"/>
    <property type="match status" value="1"/>
</dbReference>
<dbReference type="PIRSF" id="PIRSF000443">
    <property type="entry name" value="Homoser_Ac_trans"/>
    <property type="match status" value="1"/>
</dbReference>
<name>A0A1W5ZRK8_9BACI</name>
<keyword evidence="2" id="KW-0012">Acyltransferase</keyword>
<dbReference type="OrthoDB" id="9800754at2"/>
<keyword evidence="2" id="KW-0028">Amino-acid biosynthesis</keyword>
<protein>
    <recommendedName>
        <fullName evidence="2">Homoserine O-acetyltransferase</fullName>
        <shortName evidence="2">HAT</shortName>
        <ecNumber evidence="2">2.3.1.31</ecNumber>
    </recommendedName>
    <alternativeName>
        <fullName evidence="2">Homoserine transacetylase</fullName>
        <shortName evidence="2">HTA</shortName>
    </alternativeName>
</protein>
<dbReference type="GO" id="GO:0009092">
    <property type="term" value="P:homoserine metabolic process"/>
    <property type="evidence" value="ECO:0007669"/>
    <property type="project" value="TreeGrafter"/>
</dbReference>
<evidence type="ECO:0000313" key="6">
    <source>
        <dbReference type="Proteomes" id="UP000192527"/>
    </source>
</evidence>
<dbReference type="GO" id="GO:0009086">
    <property type="term" value="P:methionine biosynthetic process"/>
    <property type="evidence" value="ECO:0007669"/>
    <property type="project" value="UniProtKB-UniRule"/>
</dbReference>
<dbReference type="PANTHER" id="PTHR32268:SF11">
    <property type="entry name" value="HOMOSERINE O-ACETYLTRANSFERASE"/>
    <property type="match status" value="1"/>
</dbReference>
<comment type="subcellular location">
    <subcellularLocation>
        <location evidence="2">Cytoplasm</location>
    </subcellularLocation>
</comment>
<feature type="active site" description="Nucleophile" evidence="2 3">
    <location>
        <position position="147"/>
    </location>
</feature>
<organism evidence="5 6">
    <name type="scientific">Halobacillus mangrovi</name>
    <dbReference type="NCBI Taxonomy" id="402384"/>
    <lineage>
        <taxon>Bacteria</taxon>
        <taxon>Bacillati</taxon>
        <taxon>Bacillota</taxon>
        <taxon>Bacilli</taxon>
        <taxon>Bacillales</taxon>
        <taxon>Bacillaceae</taxon>
        <taxon>Halobacillus</taxon>
    </lineage>
</organism>
<dbReference type="STRING" id="402384.HM131_03420"/>
<dbReference type="KEGG" id="hmn:HM131_03420"/>
<comment type="subunit">
    <text evidence="2">Homodimer.</text>
</comment>
<dbReference type="SUPFAM" id="SSF53474">
    <property type="entry name" value="alpha/beta-Hydrolases"/>
    <property type="match status" value="1"/>
</dbReference>
<reference evidence="5 6" key="1">
    <citation type="submission" date="2017-04" db="EMBL/GenBank/DDBJ databases">
        <title>The whole genome sequencing and assembly of Halobacillus mangrovi strain.</title>
        <authorList>
            <person name="Lee S.-J."/>
            <person name="Park M.-K."/>
            <person name="Kim J.-Y."/>
            <person name="Lee Y.-J."/>
            <person name="Yi H."/>
            <person name="Bahn Y.-S."/>
            <person name="Kim J.F."/>
            <person name="Lee D.-W."/>
        </authorList>
    </citation>
    <scope>NUCLEOTIDE SEQUENCE [LARGE SCALE GENOMIC DNA]</scope>
    <source>
        <strain evidence="5 6">KTB 131</strain>
    </source>
</reference>
<dbReference type="RefSeq" id="WP_085027954.1">
    <property type="nucleotide sequence ID" value="NZ_CP020772.1"/>
</dbReference>
<evidence type="ECO:0000256" key="3">
    <source>
        <dbReference type="PIRSR" id="PIRSR000443-1"/>
    </source>
</evidence>
<dbReference type="NCBIfam" id="TIGR01392">
    <property type="entry name" value="homoserO_Ac_trn"/>
    <property type="match status" value="1"/>
</dbReference>
<comment type="function">
    <text evidence="2">Transfers an acetyl group from acetyl-CoA to L-homoserine, forming acetyl-L-homoserine.</text>
</comment>